<dbReference type="KEGG" id="aaf:AURANDRAFT_72806"/>
<dbReference type="InParanoid" id="F0YPJ3"/>
<gene>
    <name evidence="5" type="ORF">AURANDRAFT_72806</name>
</gene>
<dbReference type="SUPFAM" id="SSF48056">
    <property type="entry name" value="Di-copper centre-containing domain"/>
    <property type="match status" value="1"/>
</dbReference>
<keyword evidence="1" id="KW-0479">Metal-binding</keyword>
<dbReference type="InterPro" id="IPR002227">
    <property type="entry name" value="Tyrosinase_Cu-bd"/>
</dbReference>
<dbReference type="GO" id="GO:0046872">
    <property type="term" value="F:metal ion binding"/>
    <property type="evidence" value="ECO:0007669"/>
    <property type="project" value="UniProtKB-KW"/>
</dbReference>
<keyword evidence="2" id="KW-0186">Copper</keyword>
<feature type="compositionally biased region" description="Acidic residues" evidence="3">
    <location>
        <begin position="1627"/>
        <end position="1638"/>
    </location>
</feature>
<feature type="non-terminal residue" evidence="5">
    <location>
        <position position="2430"/>
    </location>
</feature>
<dbReference type="SUPFAM" id="SSF75011">
    <property type="entry name" value="3-carboxy-cis,cis-mucoante lactonizing enzyme"/>
    <property type="match status" value="1"/>
</dbReference>
<proteinExistence type="predicted"/>
<reference evidence="5 6" key="1">
    <citation type="journal article" date="2011" name="Proc. Natl. Acad. Sci. U.S.A.">
        <title>Niche of harmful alga Aureococcus anophagefferens revealed through ecogenomics.</title>
        <authorList>
            <person name="Gobler C.J."/>
            <person name="Berry D.L."/>
            <person name="Dyhrman S.T."/>
            <person name="Wilhelm S.W."/>
            <person name="Salamov A."/>
            <person name="Lobanov A.V."/>
            <person name="Zhang Y."/>
            <person name="Collier J.L."/>
            <person name="Wurch L.L."/>
            <person name="Kustka A.B."/>
            <person name="Dill B.D."/>
            <person name="Shah M."/>
            <person name="VerBerkmoes N.C."/>
            <person name="Kuo A."/>
            <person name="Terry A."/>
            <person name="Pangilinan J."/>
            <person name="Lindquist E.A."/>
            <person name="Lucas S."/>
            <person name="Paulsen I.T."/>
            <person name="Hattenrath-Lehmann T.K."/>
            <person name="Talmage S.C."/>
            <person name="Walker E.A."/>
            <person name="Koch F."/>
            <person name="Burson A.M."/>
            <person name="Marcoval M.A."/>
            <person name="Tang Y.Z."/>
            <person name="Lecleir G.R."/>
            <person name="Coyne K.J."/>
            <person name="Berg G.M."/>
            <person name="Bertrand E.M."/>
            <person name="Saito M.A."/>
            <person name="Gladyshev V.N."/>
            <person name="Grigoriev I.V."/>
        </authorList>
    </citation>
    <scope>NUCLEOTIDE SEQUENCE [LARGE SCALE GENOMIC DNA]</scope>
    <source>
        <strain evidence="6">CCMP 1984</strain>
    </source>
</reference>
<name>F0YPJ3_AURAN</name>
<feature type="region of interest" description="Disordered" evidence="3">
    <location>
        <begin position="1707"/>
        <end position="1747"/>
    </location>
</feature>
<dbReference type="Pfam" id="PF00264">
    <property type="entry name" value="Tyrosinase"/>
    <property type="match status" value="1"/>
</dbReference>
<dbReference type="PANTHER" id="PTHR11474">
    <property type="entry name" value="TYROSINASE FAMILY MEMBER"/>
    <property type="match status" value="1"/>
</dbReference>
<accession>F0YPJ3</accession>
<dbReference type="InterPro" id="IPR050316">
    <property type="entry name" value="Tyrosinase/Hemocyanin"/>
</dbReference>
<dbReference type="PROSITE" id="PS00498">
    <property type="entry name" value="TYROSINASE_2"/>
    <property type="match status" value="1"/>
</dbReference>
<dbReference type="GO" id="GO:0016491">
    <property type="term" value="F:oxidoreductase activity"/>
    <property type="evidence" value="ECO:0007669"/>
    <property type="project" value="InterPro"/>
</dbReference>
<dbReference type="GeneID" id="20228884"/>
<feature type="region of interest" description="Disordered" evidence="3">
    <location>
        <begin position="1612"/>
        <end position="1656"/>
    </location>
</feature>
<dbReference type="InterPro" id="IPR008922">
    <property type="entry name" value="Di-copper_centre_dom_sf"/>
</dbReference>
<dbReference type="RefSeq" id="XP_009042334.1">
    <property type="nucleotide sequence ID" value="XM_009044086.1"/>
</dbReference>
<sequence length="2430" mass="258269">MSQRGRHLVRLSFGVKEWGSGTELWRSSPVLVYTPSLPERGDDALELGARYCPDDELQVYDDARANLVHISISLDGGDPIILPSTDAFRAAIGLAEKAGDVVYTLLARIPTPSTTVCSRVCCGANLAANEEFNEVAAQFFFATDRRKGDLKRPRGDKRVKLVFPNGTQRTVEWTAAWPSESMPLLLTTAIISEFRRCMAVDAAEGGATAASMCAASASDAHVAFRFEERADGKVRVIVVSGTVFMIWPDIFELCNVREKVAIALDVSSAAAERVAPTPFHYRCPFCERSVAGRSMNDLSALLAHMGRCCPNDDARRAVARLERLAAKSSLGPREDAAELSPPAGPMLRPPTASVAGQRLDVLRLRPLGPELSSGARALDAMIGSGALARSHPMTERIDVFCRSMSGLSVKWGGTESLLSLERNVKTHGNVYGLRGGAGSSDLDDRQQPTLQTIAATNDVLVPPGTHRNSRLALQPYSGSYPDGIMRAYEAVSDACGAPTLGAAGDGAVLARVATGQFDGVPVAVGASPVYATASDDEAVVFVGFYPPVTQADALKFADDVALDPAAAMETLMAGRQMVSGVDFSHLVLVGTNLSFPVAKHFTPPKGGGKAADLRHIGRAWSSALVCNRCRGTRWADDCVSSRLCATGECVYRPPTAARCATDAPCDECRALGHTTANGRLRACRRSLEAKAQCRRFAVLVVTADGEHSAAVNACNEYVAAFVDGSVPQPLEALISAAPGLREFLRAERPLCLVDFVHSLRRIWGKSQDYFLLSGDELVSTHLLMALRSFAARPHEWVKHLSTKALRAKNRLCSQSVVSLGRLLLERLVATDAPRGVAVTVVPETYLVWKKDLRHNLVRSPCALACATKSTLVFVVTREGSVLAVTNKQPATVSLVAGSGALATTPATAVPKKASTKRSAPGALALVNPTGVAMFDNDRYLVVADFGQPAALIVVEYPRRWVSTLPTTNVFRLSPPPAYSHSNFCDIAAVGPPTPSRTQSVVVAAFEGEGRGAVLVAELKFDLSPAAAIVVKHRVDLGGGEPCQLCVNAGGTMCFVTVWDATSGRVVAVDFEDAFSAKAYGAPFDQSWTIWGITEALVTLPDGGGAAAPAHETAPRVVVGALNGSRLVACDPLGVANVLLAGGDVAGDRDGALPHAQLDQPLGLVTSPHGRASVYVASAAGHCAGSVRLFNFGTTGLRKLMANLRAIGEACVLPDDYGYIRRNLGALPFDSVDAYRAHVHRRPFREAVAAMTAAIESIVADMDVMGAAISRSGGVNATKGPDATPSSATVRAMLAQLLLLDDAFAELVCGGETGLTAAQLDASTSMLDVVTTHAERFNAQQRQAQVNSSAAELGTAADVVALEPRAIEDALQNGSRTTWDTRKPGDGKTFYVTPEGGKAVPWEDVDAIVKPLRTAKAAPSAVLGPNLREATRCLLQFFPNVPTLRPGKKYANVTPVAPDNMLAQAPRPEGGGRENAVLERCDGMDDGAAALRFSLAATARPATAGTPTGTVLATELAPGQVVVVLAPASAYYDHCFMCRRRVATLWRCAHCVKSLCREHAKAADDGPPSASWTCGKAHSAAAKRDFAEHRREIQDRWSLYQITGRGGVGLYRMRVGPPSTLSSRGDDGDGGGDDDDDADTLYFLGREPGGKDHPVAESLLRDSDGKFMDVSAALELAALAKHGAPERARLPGPHAKRVADFVAAALHVDDDDDDDEEEEEEGEGDDGDDDDDDDDDDEASKTTPTTVATFQPEAFLAIDQFITLETPLSNVTPRLLGEDSLCTSAWSKKEGVSGPVAPPSTTETVWFDRGQHAHTKVHGFGSMRCAADASATPKACERRLRFASSFSSCESLKMRPRVATLTWKARLLVEPARPSTLTLDGAGSAPAWRLEGADAAGAALRGDVVTADRPGSFRVVAAVGGRTVASAVAHCRYVRREIRALDAEDRKRYLGALRAMATTPKAAGLAAYGSGFRTVPELAKVHLLRGANRISDELHDGQGFLPQHLALSNEFEVSLQSVDAAVALPYWDFTRDYANLAKTTGAREADLWAANGDLWRADVFGVMPGGAEGRIVDDLDRVPNVREDPAAFPFVAAGTAAGDWPVGAVNAFGYMRSPWNLNRSPAVSRARSFCGLERPLADWPTCADHHSLTFGSPSLAGYLRGAGGHPHGSVHMMIGGVGGCDDAYADLAKAYGNATAPQGKARGARGAAAAPTPLVDDFILHIKDVLQVLWRFRALDFPRTCDAENPAGGCHAACATAPPPVGASDDDADLAWWRRAVFENDKLTAFVPQLAAVPRGAQAAVARAVCGTEWAFGDHAGAESPLDPSFWPMHPTLDRLLQYKRLVSDFDDQTWSGGSLCKYGATSPCLGHREDDLTAFKSHVQGDGAFVLAYLTNRELLNMTDPRSYAMTYIYDAFAWPHCADGVLPGLDDAR</sequence>
<feature type="compositionally biased region" description="Acidic residues" evidence="3">
    <location>
        <begin position="1708"/>
        <end position="1737"/>
    </location>
</feature>
<organism evidence="6">
    <name type="scientific">Aureococcus anophagefferens</name>
    <name type="common">Harmful bloom alga</name>
    <dbReference type="NCBI Taxonomy" id="44056"/>
    <lineage>
        <taxon>Eukaryota</taxon>
        <taxon>Sar</taxon>
        <taxon>Stramenopiles</taxon>
        <taxon>Ochrophyta</taxon>
        <taxon>Pelagophyceae</taxon>
        <taxon>Pelagomonadales</taxon>
        <taxon>Pelagomonadaceae</taxon>
        <taxon>Aureococcus</taxon>
    </lineage>
</organism>
<dbReference type="OrthoDB" id="6132182at2759"/>
<evidence type="ECO:0000256" key="2">
    <source>
        <dbReference type="ARBA" id="ARBA00023008"/>
    </source>
</evidence>
<evidence type="ECO:0000256" key="1">
    <source>
        <dbReference type="ARBA" id="ARBA00022723"/>
    </source>
</evidence>
<keyword evidence="6" id="KW-1185">Reference proteome</keyword>
<feature type="compositionally biased region" description="Basic and acidic residues" evidence="3">
    <location>
        <begin position="1647"/>
        <end position="1656"/>
    </location>
</feature>
<evidence type="ECO:0000313" key="6">
    <source>
        <dbReference type="Proteomes" id="UP000002729"/>
    </source>
</evidence>
<dbReference type="EMBL" id="GL833234">
    <property type="protein sequence ID" value="EGB02966.1"/>
    <property type="molecule type" value="Genomic_DNA"/>
</dbReference>
<evidence type="ECO:0000313" key="5">
    <source>
        <dbReference type="EMBL" id="EGB02966.1"/>
    </source>
</evidence>
<protein>
    <recommendedName>
        <fullName evidence="4">Tyrosinase copper-binding domain-containing protein</fullName>
    </recommendedName>
</protein>
<feature type="domain" description="Tyrosinase copper-binding" evidence="4">
    <location>
        <begin position="2322"/>
        <end position="2333"/>
    </location>
</feature>
<dbReference type="Gene3D" id="1.10.1280.10">
    <property type="entry name" value="Di-copper center containing domain from catechol oxidase"/>
    <property type="match status" value="1"/>
</dbReference>
<dbReference type="PANTHER" id="PTHR11474:SF126">
    <property type="entry name" value="TYROSINASE-LIKE PROTEIN TYR-1-RELATED"/>
    <property type="match status" value="1"/>
</dbReference>
<dbReference type="Proteomes" id="UP000002729">
    <property type="component" value="Unassembled WGS sequence"/>
</dbReference>
<evidence type="ECO:0000259" key="4">
    <source>
        <dbReference type="PROSITE" id="PS00498"/>
    </source>
</evidence>
<evidence type="ECO:0000256" key="3">
    <source>
        <dbReference type="SAM" id="MobiDB-lite"/>
    </source>
</evidence>